<sequence length="1387" mass="154490">MAIDDGMRSCTIVLHDGRVSEEGVLCGAAILPIGGLGYLSATGSRHLYVKCKTQTPNASEVSIHVSLAQRFGFENRTKATLKVVEDDETATATHVELFFRDQHLSRADMWRLVQSFDDTALFQGQVLKYLGSDAAKVETIYVSGQNVDSAYVSYPRTKAIFRSGSARYTILIQLSKAMLEYWIGGDLMYERLLSGFLPELFQRWESLKLRHQVSIVLFGRSIVESEGDFYHVLASDESSTQWPEILKKLRRAFNDPRLPRQISLAAQGSMVEAIHLAAMDFADEDVDPYLNTTGTSIIAITANTGLFQTNHGMLKCTTNLLMGNGIGVDIVSLSPKPLHPIPLFSYEKDGASQYALPHWVDVSYWEDVDTQFTTRWLLADTYEDSNDVAIGRLQMTVPISASALMNGYDDGAFQELATSPSRASGPAPSTSVSSDGTVKAVENKAGIKPSTPRRPIKIETNAQAKGSLRRLKRETAPPSPVVQIGRKISLGPKGLAPGRSTASTTLSVEHAGLGREASSGGAFIPNEASSGLAQQIRQTLNRKHSQQSLGSQSSTDQTVISQPISILSYQELKEGEVRKSSDCAGVLGRAVLDTVTEVSFSNGSGTSPTPRAKQYAFFGAVAVETDDHWTMSPWVTLLNPCNPKRDNMIVASQFRKWQHVFPRALSLGAFKWASMCSPAALPLTTEYYPTHRQLEKHAAKKLRRILIPSTAGTNHDRAHSILEQLIALRLTHGFQLPTAALKAMSNFNFENDEPVLMSLGSVHHELQCLSGAEIQIIEYTPNSAPDCPDGIDDTPNIKYNLRIRGPGARKTINTSVEFSTDHSKLDWTILDDQVTSQENPSMEDGGARMRLVLIPVEQPRSTHITSRELSDEEKRIDGIQRLTQMWQRNRYFSEEEQRHQASIAKAKVPTGSADRDPNPLAIEYQTRDPSAVVNAYGPTLTGQFDEYMHLFVESDLFHTTNFDTAKLTRQMQQSPPNGVEVRDRRWFTRMHLKCFRGDEMVNWLLRVFKDLHTRDDAIRIGNELMLRGIFAHVRHKHEFRDGNYFYQISSAHRLFDYPDTASMFGKALRSIPVTPATETRNSPMLRPLHEGSSNSSGREKTPKLHPTDKKQILLSQSMQCNVDPGKKSDHLEIVTLHYDRVHNPENCYHIQLDWTNTTSKLIRESIGRWSGMAEIYGLKLVQLPLTEACKLQKQHPFDQLIPVKLAVRPPDKIMPAEKVPATPQLAPHSLVPKTTEDPLIYQKLILRSLDFVLDFEAAASFMTKLDVSYSWGRPNYELTQFVHRSGLMLAQVSADERSDFLLLPNRLASRKPSNLNKATEIETIDSIVNKVKTFCKDAKALKAFYDEAKRPQMVAPSPAVGASLADSDVPPMELPPHVGHRAALKGL</sequence>
<evidence type="ECO:0000256" key="2">
    <source>
        <dbReference type="ARBA" id="ARBA00005643"/>
    </source>
</evidence>
<comment type="similarity">
    <text evidence="2">Belongs to the IML1 family.</text>
</comment>
<evidence type="ECO:0000259" key="6">
    <source>
        <dbReference type="SMART" id="SM00049"/>
    </source>
</evidence>
<dbReference type="Pfam" id="PF00610">
    <property type="entry name" value="DEP"/>
    <property type="match status" value="1"/>
</dbReference>
<evidence type="ECO:0000256" key="4">
    <source>
        <dbReference type="ARBA" id="ARBA00021881"/>
    </source>
</evidence>
<proteinExistence type="inferred from homology"/>
<keyword evidence="8" id="KW-1185">Reference proteome</keyword>
<dbReference type="PANTHER" id="PTHR13179">
    <property type="entry name" value="DEP DOMAIN CONTAINING PROTEIN 5"/>
    <property type="match status" value="1"/>
</dbReference>
<evidence type="ECO:0000256" key="3">
    <source>
        <dbReference type="ARBA" id="ARBA00018529"/>
    </source>
</evidence>
<dbReference type="InterPro" id="IPR048255">
    <property type="entry name" value="IML1_N"/>
</dbReference>
<dbReference type="CDD" id="cd04449">
    <property type="entry name" value="DEP_DEPDC5-like"/>
    <property type="match status" value="1"/>
</dbReference>
<evidence type="ECO:0000256" key="5">
    <source>
        <dbReference type="SAM" id="MobiDB-lite"/>
    </source>
</evidence>
<feature type="domain" description="DEP" evidence="6">
    <location>
        <begin position="975"/>
        <end position="1050"/>
    </location>
</feature>
<dbReference type="Pfam" id="PF12257">
    <property type="entry name" value="IML1"/>
    <property type="match status" value="1"/>
</dbReference>
<dbReference type="Gene3D" id="1.10.10.10">
    <property type="entry name" value="Winged helix-like DNA-binding domain superfamily/Winged helix DNA-binding domain"/>
    <property type="match status" value="1"/>
</dbReference>
<dbReference type="Proteomes" id="UP001303373">
    <property type="component" value="Chromosome 13"/>
</dbReference>
<dbReference type="InterPro" id="IPR027244">
    <property type="entry name" value="IML1"/>
</dbReference>
<feature type="region of interest" description="Disordered" evidence="5">
    <location>
        <begin position="533"/>
        <end position="556"/>
    </location>
</feature>
<feature type="region of interest" description="Disordered" evidence="5">
    <location>
        <begin position="1075"/>
        <end position="1109"/>
    </location>
</feature>
<reference evidence="7 8" key="1">
    <citation type="submission" date="2023-11" db="EMBL/GenBank/DDBJ databases">
        <title>An acidophilic fungus is an integral part of prey digestion in a carnivorous sundew plant.</title>
        <authorList>
            <person name="Tsai I.J."/>
        </authorList>
    </citation>
    <scope>NUCLEOTIDE SEQUENCE [LARGE SCALE GENOMIC DNA]</scope>
    <source>
        <strain evidence="7">169a</strain>
    </source>
</reference>
<protein>
    <recommendedName>
        <fullName evidence="3">Vacuolar membrane-associated protein IML1</fullName>
    </recommendedName>
    <alternativeName>
        <fullName evidence="4">Vacuolar membrane-associated protein iml1</fullName>
    </alternativeName>
</protein>
<organism evidence="7 8">
    <name type="scientific">Acrodontium crateriforme</name>
    <dbReference type="NCBI Taxonomy" id="150365"/>
    <lineage>
        <taxon>Eukaryota</taxon>
        <taxon>Fungi</taxon>
        <taxon>Dikarya</taxon>
        <taxon>Ascomycota</taxon>
        <taxon>Pezizomycotina</taxon>
        <taxon>Dothideomycetes</taxon>
        <taxon>Dothideomycetidae</taxon>
        <taxon>Mycosphaerellales</taxon>
        <taxon>Teratosphaeriaceae</taxon>
        <taxon>Acrodontium</taxon>
    </lineage>
</organism>
<dbReference type="SMART" id="SM00049">
    <property type="entry name" value="DEP"/>
    <property type="match status" value="1"/>
</dbReference>
<gene>
    <name evidence="7" type="ORF">R9X50_00763300</name>
</gene>
<dbReference type="GO" id="GO:0005774">
    <property type="term" value="C:vacuolar membrane"/>
    <property type="evidence" value="ECO:0007669"/>
    <property type="project" value="UniProtKB-SubCell"/>
</dbReference>
<name>A0AAQ3RE90_9PEZI</name>
<dbReference type="GO" id="GO:1904262">
    <property type="term" value="P:negative regulation of TORC1 signaling"/>
    <property type="evidence" value="ECO:0007669"/>
    <property type="project" value="TreeGrafter"/>
</dbReference>
<feature type="compositionally biased region" description="Basic and acidic residues" evidence="5">
    <location>
        <begin position="1097"/>
        <end position="1109"/>
    </location>
</feature>
<dbReference type="EMBL" id="CP138592">
    <property type="protein sequence ID" value="WPH04738.1"/>
    <property type="molecule type" value="Genomic_DNA"/>
</dbReference>
<dbReference type="GO" id="GO:0035556">
    <property type="term" value="P:intracellular signal transduction"/>
    <property type="evidence" value="ECO:0007669"/>
    <property type="project" value="InterPro"/>
</dbReference>
<dbReference type="InterPro" id="IPR036390">
    <property type="entry name" value="WH_DNA-bd_sf"/>
</dbReference>
<dbReference type="InterPro" id="IPR000591">
    <property type="entry name" value="DEP_dom"/>
</dbReference>
<evidence type="ECO:0000256" key="1">
    <source>
        <dbReference type="ARBA" id="ARBA00004148"/>
    </source>
</evidence>
<dbReference type="SUPFAM" id="SSF46785">
    <property type="entry name" value="Winged helix' DNA-binding domain"/>
    <property type="match status" value="1"/>
</dbReference>
<feature type="compositionally biased region" description="Polar residues" evidence="5">
    <location>
        <begin position="418"/>
        <end position="436"/>
    </location>
</feature>
<dbReference type="GO" id="GO:1990130">
    <property type="term" value="C:GATOR1 complex"/>
    <property type="evidence" value="ECO:0007669"/>
    <property type="project" value="TreeGrafter"/>
</dbReference>
<dbReference type="PANTHER" id="PTHR13179:SF8">
    <property type="entry name" value="GATOR COMPLEX PROTEIN DEPDC5"/>
    <property type="match status" value="1"/>
</dbReference>
<evidence type="ECO:0000313" key="7">
    <source>
        <dbReference type="EMBL" id="WPH04738.1"/>
    </source>
</evidence>
<dbReference type="InterPro" id="IPR036388">
    <property type="entry name" value="WH-like_DNA-bd_sf"/>
</dbReference>
<evidence type="ECO:0000313" key="8">
    <source>
        <dbReference type="Proteomes" id="UP001303373"/>
    </source>
</evidence>
<dbReference type="GO" id="GO:0005096">
    <property type="term" value="F:GTPase activator activity"/>
    <property type="evidence" value="ECO:0007669"/>
    <property type="project" value="InterPro"/>
</dbReference>
<accession>A0AAQ3RE90</accession>
<dbReference type="GO" id="GO:0010508">
    <property type="term" value="P:positive regulation of autophagy"/>
    <property type="evidence" value="ECO:0007669"/>
    <property type="project" value="TreeGrafter"/>
</dbReference>
<feature type="region of interest" description="Disordered" evidence="5">
    <location>
        <begin position="418"/>
        <end position="480"/>
    </location>
</feature>
<comment type="subcellular location">
    <subcellularLocation>
        <location evidence="1">Vacuole membrane</location>
        <topology evidence="1">Peripheral membrane protein</topology>
    </subcellularLocation>
</comment>
<feature type="compositionally biased region" description="Polar residues" evidence="5">
    <location>
        <begin position="546"/>
        <end position="556"/>
    </location>
</feature>